<comment type="caution">
    <text evidence="9">The sequence shown here is derived from an EMBL/GenBank/DDBJ whole genome shotgun (WGS) entry which is preliminary data.</text>
</comment>
<dbReference type="AlphaFoldDB" id="A0AAV7FC85"/>
<feature type="domain" description="PNPLA" evidence="8">
    <location>
        <begin position="34"/>
        <end position="232"/>
    </location>
</feature>
<dbReference type="Pfam" id="PF01734">
    <property type="entry name" value="Patatin"/>
    <property type="match status" value="1"/>
</dbReference>
<keyword evidence="2 6" id="KW-0378">Hydrolase</keyword>
<dbReference type="PANTHER" id="PTHR32241:SF13">
    <property type="entry name" value="INACTIVE PATATIN-LIKE PROTEIN 9-RELATED"/>
    <property type="match status" value="1"/>
</dbReference>
<dbReference type="SUPFAM" id="SSF52151">
    <property type="entry name" value="FabD/lysophospholipase-like"/>
    <property type="match status" value="1"/>
</dbReference>
<organism evidence="9 10">
    <name type="scientific">Aristolochia fimbriata</name>
    <name type="common">White veined hardy Dutchman's pipe vine</name>
    <dbReference type="NCBI Taxonomy" id="158543"/>
    <lineage>
        <taxon>Eukaryota</taxon>
        <taxon>Viridiplantae</taxon>
        <taxon>Streptophyta</taxon>
        <taxon>Embryophyta</taxon>
        <taxon>Tracheophyta</taxon>
        <taxon>Spermatophyta</taxon>
        <taxon>Magnoliopsida</taxon>
        <taxon>Magnoliidae</taxon>
        <taxon>Piperales</taxon>
        <taxon>Aristolochiaceae</taxon>
        <taxon>Aristolochia</taxon>
    </lineage>
</organism>
<evidence type="ECO:0000256" key="3">
    <source>
        <dbReference type="ARBA" id="ARBA00022963"/>
    </source>
</evidence>
<comment type="similarity">
    <text evidence="1 6">Belongs to the patatin family.</text>
</comment>
<name>A0AAV7FC85_ARIFI</name>
<gene>
    <name evidence="9" type="ORF">H6P81_001890</name>
</gene>
<dbReference type="EC" id="3.1.1.-" evidence="6"/>
<sequence length="408" mass="44335">MDLSKLTLEIFSSLEKKWLFDCQNGNAWKKTRILSIDGSGSEGLVAADVLIHLEDRIRAKTGDPAARIADFFDLVAGTGIGGIVATMLTADDGNGRPLYTARDAVEFLRENRSRMFRPAGIFRRRKFSGSSLDGVLQEALGRGEGRRLTLKDTCKPLLVPCYDLNSGAPFVFSQADAMESPSFDFELWKVCRATSATPGRFRPFELASVDGKTCCVAVDGGLVMNNPSASAVTHVLHNKRDFPAVGGVEDLMVLSLGSGTCGTETLFRSRGKTTRQHCSTPAVVEIVLDGVSETVDQMLGNAFCWNRADYLRIQSNGMRRWRSEEESHGEGEGARVLKEKGMESLPFGGKRLVTESNGERIERFAERLVASGKSLPPSPSKKPTTGSTHLNNVSSIVVPTTTNPTPGR</sequence>
<dbReference type="InterPro" id="IPR016035">
    <property type="entry name" value="Acyl_Trfase/lysoPLipase"/>
</dbReference>
<comment type="caution">
    <text evidence="5">Lacks conserved residue(s) required for the propagation of feature annotation.</text>
</comment>
<proteinExistence type="inferred from homology"/>
<feature type="short sequence motif" description="DGA/G" evidence="5">
    <location>
        <begin position="219"/>
        <end position="221"/>
    </location>
</feature>
<dbReference type="GO" id="GO:0016787">
    <property type="term" value="F:hydrolase activity"/>
    <property type="evidence" value="ECO:0007669"/>
    <property type="project" value="UniProtKB-KW"/>
</dbReference>
<reference evidence="9 10" key="1">
    <citation type="submission" date="2021-07" db="EMBL/GenBank/DDBJ databases">
        <title>The Aristolochia fimbriata genome: insights into angiosperm evolution, floral development and chemical biosynthesis.</title>
        <authorList>
            <person name="Jiao Y."/>
        </authorList>
    </citation>
    <scope>NUCLEOTIDE SEQUENCE [LARGE SCALE GENOMIC DNA]</scope>
    <source>
        <strain evidence="9">IBCAS-2021</strain>
        <tissue evidence="9">Leaf</tissue>
    </source>
</reference>
<comment type="domain">
    <text evidence="6">The nitrogen atoms of the two glycine residues in the GGXR motif define the oxyanion hole, and stabilize the oxyanion that forms during the nucleophilic attack by the catalytic serine during substrate cleavage.</text>
</comment>
<evidence type="ECO:0000256" key="4">
    <source>
        <dbReference type="ARBA" id="ARBA00023098"/>
    </source>
</evidence>
<keyword evidence="10" id="KW-1185">Reference proteome</keyword>
<protein>
    <recommendedName>
        <fullName evidence="6">Patatin</fullName>
        <ecNumber evidence="6">3.1.1.-</ecNumber>
    </recommendedName>
</protein>
<comment type="function">
    <text evidence="6">Lipolytic acyl hydrolase (LAH).</text>
</comment>
<dbReference type="InterPro" id="IPR002641">
    <property type="entry name" value="PNPLA_dom"/>
</dbReference>
<accession>A0AAV7FC85</accession>
<evidence type="ECO:0000256" key="7">
    <source>
        <dbReference type="SAM" id="MobiDB-lite"/>
    </source>
</evidence>
<dbReference type="PROSITE" id="PS51635">
    <property type="entry name" value="PNPLA"/>
    <property type="match status" value="1"/>
</dbReference>
<evidence type="ECO:0000259" key="8">
    <source>
        <dbReference type="PROSITE" id="PS51635"/>
    </source>
</evidence>
<evidence type="ECO:0000256" key="2">
    <source>
        <dbReference type="ARBA" id="ARBA00022801"/>
    </source>
</evidence>
<feature type="compositionally biased region" description="Polar residues" evidence="7">
    <location>
        <begin position="389"/>
        <end position="408"/>
    </location>
</feature>
<dbReference type="EMBL" id="JAINDJ010000002">
    <property type="protein sequence ID" value="KAG9457382.1"/>
    <property type="molecule type" value="Genomic_DNA"/>
</dbReference>
<dbReference type="CDD" id="cd07199">
    <property type="entry name" value="Pat17_PNPLA8_PNPLA9_like"/>
    <property type="match status" value="1"/>
</dbReference>
<keyword evidence="3 6" id="KW-0442">Lipid degradation</keyword>
<dbReference type="Gene3D" id="3.40.1090.10">
    <property type="entry name" value="Cytosolic phospholipase A2 catalytic domain"/>
    <property type="match status" value="1"/>
</dbReference>
<feature type="short sequence motif" description="GXGXXG" evidence="5">
    <location>
        <begin position="38"/>
        <end position="43"/>
    </location>
</feature>
<dbReference type="PANTHER" id="PTHR32241">
    <property type="entry name" value="PATATIN-LIKE PROTEIN 6"/>
    <property type="match status" value="1"/>
</dbReference>
<keyword evidence="4 6" id="KW-0443">Lipid metabolism</keyword>
<dbReference type="Proteomes" id="UP000825729">
    <property type="component" value="Unassembled WGS sequence"/>
</dbReference>
<evidence type="ECO:0000256" key="1">
    <source>
        <dbReference type="ARBA" id="ARBA00010240"/>
    </source>
</evidence>
<feature type="region of interest" description="Disordered" evidence="7">
    <location>
        <begin position="368"/>
        <end position="408"/>
    </location>
</feature>
<evidence type="ECO:0000256" key="5">
    <source>
        <dbReference type="PROSITE-ProRule" id="PRU01161"/>
    </source>
</evidence>
<evidence type="ECO:0000256" key="6">
    <source>
        <dbReference type="RuleBase" id="RU361262"/>
    </source>
</evidence>
<dbReference type="GO" id="GO:0016042">
    <property type="term" value="P:lipid catabolic process"/>
    <property type="evidence" value="ECO:0007669"/>
    <property type="project" value="UniProtKB-KW"/>
</dbReference>
<feature type="compositionally biased region" description="Low complexity" evidence="7">
    <location>
        <begin position="371"/>
        <end position="388"/>
    </location>
</feature>
<evidence type="ECO:0000313" key="10">
    <source>
        <dbReference type="Proteomes" id="UP000825729"/>
    </source>
</evidence>
<evidence type="ECO:0000313" key="9">
    <source>
        <dbReference type="EMBL" id="KAG9457382.1"/>
    </source>
</evidence>